<dbReference type="AlphaFoldDB" id="A0A2S6H217"/>
<protein>
    <submittedName>
        <fullName evidence="2">Pimeloyl-ACP methyl ester carboxylesterase</fullName>
    </submittedName>
</protein>
<dbReference type="Proteomes" id="UP000239203">
    <property type="component" value="Unassembled WGS sequence"/>
</dbReference>
<dbReference type="PANTHER" id="PTHR43433:SF5">
    <property type="entry name" value="AB HYDROLASE-1 DOMAIN-CONTAINING PROTEIN"/>
    <property type="match status" value="1"/>
</dbReference>
<dbReference type="GO" id="GO:0004806">
    <property type="term" value="F:triacylglycerol lipase activity"/>
    <property type="evidence" value="ECO:0007669"/>
    <property type="project" value="TreeGrafter"/>
</dbReference>
<feature type="domain" description="AB hydrolase-1" evidence="1">
    <location>
        <begin position="28"/>
        <end position="270"/>
    </location>
</feature>
<sequence>MPEETGEYAPANGIRLWYRDEGNPDGEPLVLIMGLNSQLILWPEEFVAALGERGFRVIRFDNRDCGLSDKIEPAAGAESTLAAPAYYLTDLAADTVGLLDHLGIDSAHVVGASMGGMIAQLIAIHHADRVRSLCSIMSTTGNRLVGGPSAEAALALLEPTPPEREKAIDHIANVYRIIGSRTHADAEQPRRRQLAEASYDRAFYPAGARRQFTAISVAVDRTPGLRELTIPTHVIHGAEDSLINVTGGRATHDAVPNSTYLELPDMGHDLPEPLWPQVIDAIATNATAAS</sequence>
<dbReference type="EMBL" id="PTIX01000001">
    <property type="protein sequence ID" value="PPK71467.1"/>
    <property type="molecule type" value="Genomic_DNA"/>
</dbReference>
<evidence type="ECO:0000259" key="1">
    <source>
        <dbReference type="Pfam" id="PF00561"/>
    </source>
</evidence>
<evidence type="ECO:0000313" key="2">
    <source>
        <dbReference type="EMBL" id="PPK71467.1"/>
    </source>
</evidence>
<keyword evidence="3" id="KW-1185">Reference proteome</keyword>
<dbReference type="OrthoDB" id="8957634at2"/>
<reference evidence="2 3" key="1">
    <citation type="submission" date="2018-02" db="EMBL/GenBank/DDBJ databases">
        <title>Genomic Encyclopedia of Archaeal and Bacterial Type Strains, Phase II (KMG-II): from individual species to whole genera.</title>
        <authorList>
            <person name="Goeker M."/>
        </authorList>
    </citation>
    <scope>NUCLEOTIDE SEQUENCE [LARGE SCALE GENOMIC DNA]</scope>
    <source>
        <strain evidence="2 3">YU 961-1</strain>
    </source>
</reference>
<accession>A0A2S6H217</accession>
<dbReference type="InterPro" id="IPR000073">
    <property type="entry name" value="AB_hydrolase_1"/>
</dbReference>
<organism evidence="2 3">
    <name type="scientific">Actinokineospora auranticolor</name>
    <dbReference type="NCBI Taxonomy" id="155976"/>
    <lineage>
        <taxon>Bacteria</taxon>
        <taxon>Bacillati</taxon>
        <taxon>Actinomycetota</taxon>
        <taxon>Actinomycetes</taxon>
        <taxon>Pseudonocardiales</taxon>
        <taxon>Pseudonocardiaceae</taxon>
        <taxon>Actinokineospora</taxon>
    </lineage>
</organism>
<dbReference type="SUPFAM" id="SSF53474">
    <property type="entry name" value="alpha/beta-Hydrolases"/>
    <property type="match status" value="1"/>
</dbReference>
<dbReference type="Pfam" id="PF00561">
    <property type="entry name" value="Abhydrolase_1"/>
    <property type="match status" value="1"/>
</dbReference>
<dbReference type="PANTHER" id="PTHR43433">
    <property type="entry name" value="HYDROLASE, ALPHA/BETA FOLD FAMILY PROTEIN"/>
    <property type="match status" value="1"/>
</dbReference>
<dbReference type="InterPro" id="IPR050471">
    <property type="entry name" value="AB_hydrolase"/>
</dbReference>
<evidence type="ECO:0000313" key="3">
    <source>
        <dbReference type="Proteomes" id="UP000239203"/>
    </source>
</evidence>
<dbReference type="InterPro" id="IPR029058">
    <property type="entry name" value="AB_hydrolase_fold"/>
</dbReference>
<proteinExistence type="predicted"/>
<gene>
    <name evidence="2" type="ORF">CLV40_101657</name>
</gene>
<comment type="caution">
    <text evidence="2">The sequence shown here is derived from an EMBL/GenBank/DDBJ whole genome shotgun (WGS) entry which is preliminary data.</text>
</comment>
<dbReference type="RefSeq" id="WP_104476656.1">
    <property type="nucleotide sequence ID" value="NZ_CP154825.1"/>
</dbReference>
<dbReference type="GO" id="GO:0046503">
    <property type="term" value="P:glycerolipid catabolic process"/>
    <property type="evidence" value="ECO:0007669"/>
    <property type="project" value="TreeGrafter"/>
</dbReference>
<dbReference type="Gene3D" id="3.40.50.1820">
    <property type="entry name" value="alpha/beta hydrolase"/>
    <property type="match status" value="1"/>
</dbReference>
<name>A0A2S6H217_9PSEU</name>